<dbReference type="InterPro" id="IPR010255">
    <property type="entry name" value="Haem_peroxidase_sf"/>
</dbReference>
<evidence type="ECO:0000256" key="14">
    <source>
        <dbReference type="PIRSR" id="PIRSR600823-5"/>
    </source>
</evidence>
<keyword evidence="20" id="KW-1185">Reference proteome</keyword>
<keyword evidence="17" id="KW-0732">Signal</keyword>
<dbReference type="PANTHER" id="PTHR31235">
    <property type="entry name" value="PEROXIDASE 25-RELATED"/>
    <property type="match status" value="1"/>
</dbReference>
<evidence type="ECO:0000256" key="1">
    <source>
        <dbReference type="ARBA" id="ARBA00000189"/>
    </source>
</evidence>
<feature type="signal peptide" evidence="17">
    <location>
        <begin position="1"/>
        <end position="24"/>
    </location>
</feature>
<keyword evidence="10" id="KW-0376">Hydrogen peroxide</keyword>
<dbReference type="PRINTS" id="PR00461">
    <property type="entry name" value="PLPEROXIDASE"/>
</dbReference>
<feature type="binding site" evidence="12">
    <location>
        <position position="71"/>
    </location>
    <ligand>
        <name>Ca(2+)</name>
        <dbReference type="ChEBI" id="CHEBI:29108"/>
        <label>1</label>
    </ligand>
</feature>
<feature type="active site" description="Proton acceptor" evidence="11">
    <location>
        <position position="61"/>
    </location>
</feature>
<feature type="binding site" evidence="12">
    <location>
        <position position="84"/>
    </location>
    <ligand>
        <name>Ca(2+)</name>
        <dbReference type="ChEBI" id="CHEBI:29108"/>
        <label>1</label>
    </ligand>
</feature>
<evidence type="ECO:0000256" key="6">
    <source>
        <dbReference type="ARBA" id="ARBA00022723"/>
    </source>
</evidence>
<evidence type="ECO:0000256" key="16">
    <source>
        <dbReference type="SAM" id="MobiDB-lite"/>
    </source>
</evidence>
<dbReference type="PROSITE" id="PS51257">
    <property type="entry name" value="PROKAR_LIPOPROTEIN"/>
    <property type="match status" value="1"/>
</dbReference>
<feature type="disulfide bond" evidence="14">
    <location>
        <begin position="63"/>
        <end position="68"/>
    </location>
</feature>
<evidence type="ECO:0000256" key="7">
    <source>
        <dbReference type="ARBA" id="ARBA00022837"/>
    </source>
</evidence>
<dbReference type="PRINTS" id="PR00458">
    <property type="entry name" value="PEROXIDASE"/>
</dbReference>
<feature type="binding site" evidence="12">
    <location>
        <position position="62"/>
    </location>
    <ligand>
        <name>Ca(2+)</name>
        <dbReference type="ChEBI" id="CHEBI:29108"/>
        <label>1</label>
    </ligand>
</feature>
<feature type="disulfide bond" evidence="14">
    <location>
        <begin position="34"/>
        <end position="111"/>
    </location>
</feature>
<evidence type="ECO:0000256" key="5">
    <source>
        <dbReference type="ARBA" id="ARBA00022617"/>
    </source>
</evidence>
<feature type="binding site" evidence="12">
    <location>
        <position position="67"/>
    </location>
    <ligand>
        <name>Ca(2+)</name>
        <dbReference type="ChEBI" id="CHEBI:29108"/>
        <label>1</label>
    </ligand>
</feature>
<feature type="domain" description="Plant heme peroxidase family profile" evidence="18">
    <location>
        <begin position="24"/>
        <end position="161"/>
    </location>
</feature>
<comment type="catalytic activity">
    <reaction evidence="1">
        <text>2 a phenolic donor + H2O2 = 2 a phenolic radical donor + 2 H2O</text>
        <dbReference type="Rhea" id="RHEA:56136"/>
        <dbReference type="ChEBI" id="CHEBI:15377"/>
        <dbReference type="ChEBI" id="CHEBI:16240"/>
        <dbReference type="ChEBI" id="CHEBI:139520"/>
        <dbReference type="ChEBI" id="CHEBI:139521"/>
        <dbReference type="EC" id="1.11.1.7"/>
    </reaction>
</comment>
<dbReference type="GO" id="GO:0006979">
    <property type="term" value="P:response to oxidative stress"/>
    <property type="evidence" value="ECO:0007669"/>
    <property type="project" value="InterPro"/>
</dbReference>
<feature type="region of interest" description="Disordered" evidence="16">
    <location>
        <begin position="75"/>
        <end position="95"/>
    </location>
</feature>
<evidence type="ECO:0000259" key="18">
    <source>
        <dbReference type="PROSITE" id="PS50873"/>
    </source>
</evidence>
<dbReference type="EMBL" id="CM029053">
    <property type="protein sequence ID" value="KAG2550506.1"/>
    <property type="molecule type" value="Genomic_DNA"/>
</dbReference>
<keyword evidence="4" id="KW-0575">Peroxidase</keyword>
<accession>A0A8T0NTF4</accession>
<comment type="subcellular location">
    <subcellularLocation>
        <location evidence="3">Secreted</location>
    </subcellularLocation>
</comment>
<feature type="site" description="Transition state stabilizer" evidence="13">
    <location>
        <position position="57"/>
    </location>
</feature>
<keyword evidence="8" id="KW-0560">Oxidoreductase</keyword>
<dbReference type="InterPro" id="IPR000823">
    <property type="entry name" value="Peroxidase_pln"/>
</dbReference>
<dbReference type="InterPro" id="IPR002016">
    <property type="entry name" value="Haem_peroxidase"/>
</dbReference>
<dbReference type="PROSITE" id="PS50873">
    <property type="entry name" value="PEROXIDASE_4"/>
    <property type="match status" value="1"/>
</dbReference>
<evidence type="ECO:0000256" key="10">
    <source>
        <dbReference type="ARBA" id="ARBA00023324"/>
    </source>
</evidence>
<dbReference type="AlphaFoldDB" id="A0A8T0NTF4"/>
<feature type="region of interest" description="Disordered" evidence="16">
    <location>
        <begin position="211"/>
        <end position="261"/>
    </location>
</feature>
<feature type="region of interest" description="Disordered" evidence="16">
    <location>
        <begin position="159"/>
        <end position="188"/>
    </location>
</feature>
<keyword evidence="14" id="KW-1015">Disulfide bond</keyword>
<feature type="binding site" evidence="12">
    <location>
        <position position="69"/>
    </location>
    <ligand>
        <name>Ca(2+)</name>
        <dbReference type="ChEBI" id="CHEBI:29108"/>
        <label>1</label>
    </ligand>
</feature>
<dbReference type="Proteomes" id="UP000823388">
    <property type="component" value="Chromosome 9K"/>
</dbReference>
<feature type="compositionally biased region" description="Basic residues" evidence="16">
    <location>
        <begin position="165"/>
        <end position="188"/>
    </location>
</feature>
<evidence type="ECO:0000256" key="17">
    <source>
        <dbReference type="SAM" id="SignalP"/>
    </source>
</evidence>
<dbReference type="GO" id="GO:0020037">
    <property type="term" value="F:heme binding"/>
    <property type="evidence" value="ECO:0007669"/>
    <property type="project" value="InterPro"/>
</dbReference>
<gene>
    <name evidence="19" type="ORF">PVAP13_9KG336000</name>
</gene>
<evidence type="ECO:0000313" key="19">
    <source>
        <dbReference type="EMBL" id="KAG2550506.1"/>
    </source>
</evidence>
<proteinExistence type="inferred from homology"/>
<evidence type="ECO:0000256" key="8">
    <source>
        <dbReference type="ARBA" id="ARBA00023002"/>
    </source>
</evidence>
<protein>
    <recommendedName>
        <fullName evidence="18">Plant heme peroxidase family profile domain-containing protein</fullName>
    </recommendedName>
</protein>
<evidence type="ECO:0000256" key="12">
    <source>
        <dbReference type="PIRSR" id="PIRSR600823-3"/>
    </source>
</evidence>
<evidence type="ECO:0000256" key="13">
    <source>
        <dbReference type="PIRSR" id="PIRSR600823-4"/>
    </source>
</evidence>
<keyword evidence="7 12" id="KW-0106">Calcium</keyword>
<evidence type="ECO:0000256" key="2">
    <source>
        <dbReference type="ARBA" id="ARBA00001970"/>
    </source>
</evidence>
<comment type="similarity">
    <text evidence="15">Belongs to the peroxidase family.</text>
</comment>
<dbReference type="Pfam" id="PF00141">
    <property type="entry name" value="peroxidase"/>
    <property type="match status" value="1"/>
</dbReference>
<comment type="cofactor">
    <cofactor evidence="12">
        <name>Ca(2+)</name>
        <dbReference type="ChEBI" id="CHEBI:29108"/>
    </cofactor>
    <text evidence="12">Binds 2 calcium ions per subunit.</text>
</comment>
<dbReference type="GO" id="GO:0005576">
    <property type="term" value="C:extracellular region"/>
    <property type="evidence" value="ECO:0007669"/>
    <property type="project" value="UniProtKB-SubCell"/>
</dbReference>
<evidence type="ECO:0000256" key="4">
    <source>
        <dbReference type="ARBA" id="ARBA00022559"/>
    </source>
</evidence>
<evidence type="ECO:0000313" key="20">
    <source>
        <dbReference type="Proteomes" id="UP000823388"/>
    </source>
</evidence>
<reference evidence="19" key="1">
    <citation type="submission" date="2020-05" db="EMBL/GenBank/DDBJ databases">
        <title>WGS assembly of Panicum virgatum.</title>
        <authorList>
            <person name="Lovell J.T."/>
            <person name="Jenkins J."/>
            <person name="Shu S."/>
            <person name="Juenger T.E."/>
            <person name="Schmutz J."/>
        </authorList>
    </citation>
    <scope>NUCLEOTIDE SEQUENCE</scope>
    <source>
        <strain evidence="19">AP13</strain>
    </source>
</reference>
<organism evidence="19 20">
    <name type="scientific">Panicum virgatum</name>
    <name type="common">Blackwell switchgrass</name>
    <dbReference type="NCBI Taxonomy" id="38727"/>
    <lineage>
        <taxon>Eukaryota</taxon>
        <taxon>Viridiplantae</taxon>
        <taxon>Streptophyta</taxon>
        <taxon>Embryophyta</taxon>
        <taxon>Tracheophyta</taxon>
        <taxon>Spermatophyta</taxon>
        <taxon>Magnoliopsida</taxon>
        <taxon>Liliopsida</taxon>
        <taxon>Poales</taxon>
        <taxon>Poaceae</taxon>
        <taxon>PACMAD clade</taxon>
        <taxon>Panicoideae</taxon>
        <taxon>Panicodae</taxon>
        <taxon>Paniceae</taxon>
        <taxon>Panicinae</taxon>
        <taxon>Panicum</taxon>
        <taxon>Panicum sect. Hiantes</taxon>
    </lineage>
</organism>
<dbReference type="GO" id="GO:0140825">
    <property type="term" value="F:lactoperoxidase activity"/>
    <property type="evidence" value="ECO:0007669"/>
    <property type="project" value="UniProtKB-EC"/>
</dbReference>
<dbReference type="GO" id="GO:0042744">
    <property type="term" value="P:hydrogen peroxide catabolic process"/>
    <property type="evidence" value="ECO:0007669"/>
    <property type="project" value="UniProtKB-KW"/>
</dbReference>
<keyword evidence="9" id="KW-0408">Iron</keyword>
<comment type="cofactor">
    <cofactor evidence="2">
        <name>heme b</name>
        <dbReference type="ChEBI" id="CHEBI:60344"/>
    </cofactor>
</comment>
<name>A0A8T0NTF4_PANVG</name>
<keyword evidence="5" id="KW-0349">Heme</keyword>
<evidence type="ECO:0000256" key="11">
    <source>
        <dbReference type="PIRSR" id="PIRSR600823-1"/>
    </source>
</evidence>
<feature type="chain" id="PRO_5035854199" description="Plant heme peroxidase family profile domain-containing protein" evidence="17">
    <location>
        <begin position="25"/>
        <end position="277"/>
    </location>
</feature>
<feature type="compositionally biased region" description="Basic residues" evidence="16">
    <location>
        <begin position="231"/>
        <end position="242"/>
    </location>
</feature>
<keyword evidence="6 12" id="KW-0479">Metal-binding</keyword>
<sequence>MATTGFRPWFLLSCGLLLAAACHGLQVGFYQKTCPRAEAIVRAEVQKAVRRDPGLIRMLFHDCFVEGCDASILLDPTPANPRPEKKGPANDGSQRSYEVIDAAKRALEKVCPGTVSCADVVAFAARDASDLLSGSRIRFAMPGGRLDGRRSFESQTGVLPPAVRQPRHPHRKVRRKWPGRRGPGRALRRALRRPLTLLLLCCRAHRLPVRHGRGAGDSAEAAVPGEPVPRQRPRGGGGRRHPERAGQPVLQEPAGPKGALRVGRCADVVGADGGDGA</sequence>
<feature type="binding site" evidence="12">
    <location>
        <position position="65"/>
    </location>
    <ligand>
        <name>Ca(2+)</name>
        <dbReference type="ChEBI" id="CHEBI:29108"/>
        <label>1</label>
    </ligand>
</feature>
<comment type="caution">
    <text evidence="19">The sequence shown here is derived from an EMBL/GenBank/DDBJ whole genome shotgun (WGS) entry which is preliminary data.</text>
</comment>
<evidence type="ECO:0000256" key="3">
    <source>
        <dbReference type="ARBA" id="ARBA00004613"/>
    </source>
</evidence>
<evidence type="ECO:0000256" key="15">
    <source>
        <dbReference type="RuleBase" id="RU004241"/>
    </source>
</evidence>
<evidence type="ECO:0000256" key="9">
    <source>
        <dbReference type="ARBA" id="ARBA00023004"/>
    </source>
</evidence>
<dbReference type="GO" id="GO:0046872">
    <property type="term" value="F:metal ion binding"/>
    <property type="evidence" value="ECO:0007669"/>
    <property type="project" value="UniProtKB-KW"/>
</dbReference>
<dbReference type="SUPFAM" id="SSF48113">
    <property type="entry name" value="Heme-dependent peroxidases"/>
    <property type="match status" value="1"/>
</dbReference>
<dbReference type="Gene3D" id="1.10.520.10">
    <property type="match status" value="1"/>
</dbReference>